<gene>
    <name evidence="6" type="ORF">K1Y79_13225</name>
</gene>
<name>A0ABS7GF44_9BACT</name>
<organism evidence="6 7">
    <name type="scientific">Chitinophaga rhizophila</name>
    <dbReference type="NCBI Taxonomy" id="2866212"/>
    <lineage>
        <taxon>Bacteria</taxon>
        <taxon>Pseudomonadati</taxon>
        <taxon>Bacteroidota</taxon>
        <taxon>Chitinophagia</taxon>
        <taxon>Chitinophagales</taxon>
        <taxon>Chitinophagaceae</taxon>
        <taxon>Chitinophaga</taxon>
    </lineage>
</organism>
<evidence type="ECO:0000256" key="3">
    <source>
        <dbReference type="SAM" id="SignalP"/>
    </source>
</evidence>
<dbReference type="PANTHER" id="PTHR46825:SF11">
    <property type="entry name" value="PENICILLIN-BINDING PROTEIN 4"/>
    <property type="match status" value="1"/>
</dbReference>
<dbReference type="SUPFAM" id="SSF56601">
    <property type="entry name" value="beta-lactamase/transpeptidase-like"/>
    <property type="match status" value="1"/>
</dbReference>
<dbReference type="InterPro" id="IPR012338">
    <property type="entry name" value="Beta-lactam/transpept-like"/>
</dbReference>
<keyword evidence="3" id="KW-0732">Signal</keyword>
<keyword evidence="7" id="KW-1185">Reference proteome</keyword>
<keyword evidence="6" id="KW-0378">Hydrolase</keyword>
<dbReference type="PANTHER" id="PTHR46825">
    <property type="entry name" value="D-ALANYL-D-ALANINE-CARBOXYPEPTIDASE/ENDOPEPTIDASE AMPH"/>
    <property type="match status" value="1"/>
</dbReference>
<accession>A0ABS7GF44</accession>
<feature type="domain" description="Beta-lactamase-related" evidence="4">
    <location>
        <begin position="29"/>
        <end position="334"/>
    </location>
</feature>
<evidence type="ECO:0000259" key="5">
    <source>
        <dbReference type="Pfam" id="PF11954"/>
    </source>
</evidence>
<feature type="signal peptide" evidence="3">
    <location>
        <begin position="1"/>
        <end position="18"/>
    </location>
</feature>
<comment type="caution">
    <text evidence="6">The sequence shown here is derived from an EMBL/GenBank/DDBJ whole genome shotgun (WGS) entry which is preliminary data.</text>
</comment>
<reference evidence="6 7" key="1">
    <citation type="submission" date="2021-08" db="EMBL/GenBank/DDBJ databases">
        <title>The genome sequence of Chitinophaga sp. B61.</title>
        <authorList>
            <person name="Zhang X."/>
        </authorList>
    </citation>
    <scope>NUCLEOTIDE SEQUENCE [LARGE SCALE GENOMIC DNA]</scope>
    <source>
        <strain evidence="6 7">B61</strain>
    </source>
</reference>
<dbReference type="InterPro" id="IPR021860">
    <property type="entry name" value="Peptidase_S12_Pab87-rel_C"/>
</dbReference>
<protein>
    <submittedName>
        <fullName evidence="6">Serine hydrolase</fullName>
    </submittedName>
</protein>
<feature type="domain" description="Peptidase S12 Pab87-related C-terminal" evidence="5">
    <location>
        <begin position="355"/>
        <end position="436"/>
    </location>
</feature>
<proteinExistence type="predicted"/>
<evidence type="ECO:0000259" key="4">
    <source>
        <dbReference type="Pfam" id="PF00144"/>
    </source>
</evidence>
<dbReference type="Proteomes" id="UP000812961">
    <property type="component" value="Unassembled WGS sequence"/>
</dbReference>
<keyword evidence="2" id="KW-0472">Membrane</keyword>
<dbReference type="EMBL" id="JAICCF010000002">
    <property type="protein sequence ID" value="MBW8685292.1"/>
    <property type="molecule type" value="Genomic_DNA"/>
</dbReference>
<dbReference type="Pfam" id="PF00144">
    <property type="entry name" value="Beta-lactamase"/>
    <property type="match status" value="1"/>
</dbReference>
<evidence type="ECO:0000313" key="7">
    <source>
        <dbReference type="Proteomes" id="UP000812961"/>
    </source>
</evidence>
<evidence type="ECO:0000256" key="1">
    <source>
        <dbReference type="ARBA" id="ARBA00004370"/>
    </source>
</evidence>
<evidence type="ECO:0000256" key="2">
    <source>
        <dbReference type="ARBA" id="ARBA00023136"/>
    </source>
</evidence>
<evidence type="ECO:0000313" key="6">
    <source>
        <dbReference type="EMBL" id="MBW8685292.1"/>
    </source>
</evidence>
<comment type="subcellular location">
    <subcellularLocation>
        <location evidence="1">Membrane</location>
    </subcellularLocation>
</comment>
<dbReference type="InterPro" id="IPR050491">
    <property type="entry name" value="AmpC-like"/>
</dbReference>
<dbReference type="Gene3D" id="3.40.710.10">
    <property type="entry name" value="DD-peptidase/beta-lactamase superfamily"/>
    <property type="match status" value="1"/>
</dbReference>
<dbReference type="Pfam" id="PF11954">
    <property type="entry name" value="DUF3471"/>
    <property type="match status" value="1"/>
</dbReference>
<dbReference type="GO" id="GO:0016787">
    <property type="term" value="F:hydrolase activity"/>
    <property type="evidence" value="ECO:0007669"/>
    <property type="project" value="UniProtKB-KW"/>
</dbReference>
<feature type="chain" id="PRO_5046347819" evidence="3">
    <location>
        <begin position="19"/>
        <end position="447"/>
    </location>
</feature>
<dbReference type="RefSeq" id="WP_220250536.1">
    <property type="nucleotide sequence ID" value="NZ_JAICCF010000002.1"/>
</dbReference>
<sequence length="447" mass="49961">MKRLLCLGIILGFMQHVAAQSSTAKLDTIVSTYSRMHKLNGAVLVAQGGKILLNKAFGYQRTADSIRNEPATIFQLGSITKQFTATAVLKLAEEKKLSLQDKLSKYFPDYPKGDSITIEHLLTHTSGIYNYTNNREFMQKEVSNPITREKALAMFKDKPLNFSPGAKWDYSNSGYSLLGYIIEKASGKPYEQVLREYIFGPLHMDHTGFDFKNLKDSKKSTGYFSITDSSSVLAPGVDSTVSFAAGAMYSTTGDLYKWHQAAQQHKILSKEDWEKAYTPFMNNYGYGWQSDSIAGKRKVSHGGGIHGYVTSIQRVPEDDVCVIVLDNASGRDAGKIAESLIAALYNQPYTLPKERVAIQVPVAKLQEYTGEYNLFPNFSIVMSVKDNMLMGKPTGQSESPLFPEKEDFFFLKVVDAQVRFTRNEQQQVTGLILYQNGRETPGKKVTQ</sequence>
<dbReference type="InterPro" id="IPR001466">
    <property type="entry name" value="Beta-lactam-related"/>
</dbReference>